<dbReference type="Proteomes" id="UP001375240">
    <property type="component" value="Unassembled WGS sequence"/>
</dbReference>
<sequence>MASHKPKLSVDKGRASHLGVTASKLSGLPHGTLNKRSKTRRDNHTMKTSDIIHLLITICSTIIFLADCFYFNESTMAWPAPVKPPFSIGVYASYSCICRYAVFYISRIMELEWHEERPLASRGFLEHLGLAVHQRQGRRLQRDTVDVGLQNTTDGGPISYRLDDSHPRWVINLRNANLVAAGGNLNNSMPAASIKSYIIYLYDCASIVLRILAQNLA</sequence>
<name>A0AAV9V2M2_9PEZI</name>
<feature type="transmembrane region" description="Helical" evidence="1">
    <location>
        <begin position="51"/>
        <end position="72"/>
    </location>
</feature>
<keyword evidence="1" id="KW-1133">Transmembrane helix</keyword>
<keyword evidence="1" id="KW-0812">Transmembrane</keyword>
<organism evidence="2 3">
    <name type="scientific">Orbilia brochopaga</name>
    <dbReference type="NCBI Taxonomy" id="3140254"/>
    <lineage>
        <taxon>Eukaryota</taxon>
        <taxon>Fungi</taxon>
        <taxon>Dikarya</taxon>
        <taxon>Ascomycota</taxon>
        <taxon>Pezizomycotina</taxon>
        <taxon>Orbiliomycetes</taxon>
        <taxon>Orbiliales</taxon>
        <taxon>Orbiliaceae</taxon>
        <taxon>Orbilia</taxon>
    </lineage>
</organism>
<keyword evidence="1" id="KW-0472">Membrane</keyword>
<feature type="transmembrane region" description="Helical" evidence="1">
    <location>
        <begin position="84"/>
        <end position="105"/>
    </location>
</feature>
<evidence type="ECO:0000313" key="3">
    <source>
        <dbReference type="Proteomes" id="UP001375240"/>
    </source>
</evidence>
<protein>
    <submittedName>
        <fullName evidence="2">Uncharacterized protein</fullName>
    </submittedName>
</protein>
<gene>
    <name evidence="2" type="ORF">TWF696_004741</name>
</gene>
<reference evidence="2 3" key="1">
    <citation type="submission" date="2019-10" db="EMBL/GenBank/DDBJ databases">
        <authorList>
            <person name="Palmer J.M."/>
        </authorList>
    </citation>
    <scope>NUCLEOTIDE SEQUENCE [LARGE SCALE GENOMIC DNA]</scope>
    <source>
        <strain evidence="2 3">TWF696</strain>
    </source>
</reference>
<dbReference type="AlphaFoldDB" id="A0AAV9V2M2"/>
<evidence type="ECO:0000313" key="2">
    <source>
        <dbReference type="EMBL" id="KAK6352738.1"/>
    </source>
</evidence>
<evidence type="ECO:0000256" key="1">
    <source>
        <dbReference type="SAM" id="Phobius"/>
    </source>
</evidence>
<dbReference type="EMBL" id="JAVHNQ010000003">
    <property type="protein sequence ID" value="KAK6352738.1"/>
    <property type="molecule type" value="Genomic_DNA"/>
</dbReference>
<accession>A0AAV9V2M2</accession>
<comment type="caution">
    <text evidence="2">The sequence shown here is derived from an EMBL/GenBank/DDBJ whole genome shotgun (WGS) entry which is preliminary data.</text>
</comment>
<keyword evidence="3" id="KW-1185">Reference proteome</keyword>
<proteinExistence type="predicted"/>